<comment type="caution">
    <text evidence="3">The sequence shown here is derived from an EMBL/GenBank/DDBJ whole genome shotgun (WGS) entry which is preliminary data.</text>
</comment>
<evidence type="ECO:0000313" key="3">
    <source>
        <dbReference type="EMBL" id="KKM75941.1"/>
    </source>
</evidence>
<feature type="region of interest" description="Disordered" evidence="1">
    <location>
        <begin position="1"/>
        <end position="31"/>
    </location>
</feature>
<dbReference type="EMBL" id="LAZR01008891">
    <property type="protein sequence ID" value="KKM75941.1"/>
    <property type="molecule type" value="Genomic_DNA"/>
</dbReference>
<dbReference type="AlphaFoldDB" id="A0A0F9KMG4"/>
<dbReference type="InterPro" id="IPR000626">
    <property type="entry name" value="Ubiquitin-like_dom"/>
</dbReference>
<protein>
    <recommendedName>
        <fullName evidence="2">Ubiquitin-like domain-containing protein</fullName>
    </recommendedName>
</protein>
<feature type="compositionally biased region" description="Polar residues" evidence="1">
    <location>
        <begin position="20"/>
        <end position="29"/>
    </location>
</feature>
<name>A0A0F9KMG4_9ZZZZ</name>
<evidence type="ECO:0000259" key="2">
    <source>
        <dbReference type="PROSITE" id="PS50053"/>
    </source>
</evidence>
<dbReference type="Gene3D" id="3.10.20.90">
    <property type="entry name" value="Phosphatidylinositol 3-kinase Catalytic Subunit, Chain A, domain 1"/>
    <property type="match status" value="1"/>
</dbReference>
<gene>
    <name evidence="3" type="ORF">LCGC14_1385190</name>
</gene>
<dbReference type="InterPro" id="IPR029071">
    <property type="entry name" value="Ubiquitin-like_domsf"/>
</dbReference>
<organism evidence="3">
    <name type="scientific">marine sediment metagenome</name>
    <dbReference type="NCBI Taxonomy" id="412755"/>
    <lineage>
        <taxon>unclassified sequences</taxon>
        <taxon>metagenomes</taxon>
        <taxon>ecological metagenomes</taxon>
    </lineage>
</organism>
<dbReference type="CDD" id="cd17039">
    <property type="entry name" value="Ubl_ubiquitin_like"/>
    <property type="match status" value="1"/>
</dbReference>
<sequence>MSFEEEFDEELELGEDEQIYSKTPASKTPSAGRKKIVYCLSTIGPGEKKEKLTVNDGNRVREIKKTLGNLFGLNPNDFHLSSGGVTMDENSQLKDYDISDGDDILLIPASTAG</sequence>
<evidence type="ECO:0000256" key="1">
    <source>
        <dbReference type="SAM" id="MobiDB-lite"/>
    </source>
</evidence>
<dbReference type="PROSITE" id="PS50053">
    <property type="entry name" value="UBIQUITIN_2"/>
    <property type="match status" value="1"/>
</dbReference>
<feature type="compositionally biased region" description="Acidic residues" evidence="1">
    <location>
        <begin position="1"/>
        <end position="18"/>
    </location>
</feature>
<dbReference type="Pfam" id="PF00240">
    <property type="entry name" value="ubiquitin"/>
    <property type="match status" value="1"/>
</dbReference>
<dbReference type="SUPFAM" id="SSF54236">
    <property type="entry name" value="Ubiquitin-like"/>
    <property type="match status" value="1"/>
</dbReference>
<reference evidence="3" key="1">
    <citation type="journal article" date="2015" name="Nature">
        <title>Complex archaea that bridge the gap between prokaryotes and eukaryotes.</title>
        <authorList>
            <person name="Spang A."/>
            <person name="Saw J.H."/>
            <person name="Jorgensen S.L."/>
            <person name="Zaremba-Niedzwiedzka K."/>
            <person name="Martijn J."/>
            <person name="Lind A.E."/>
            <person name="van Eijk R."/>
            <person name="Schleper C."/>
            <person name="Guy L."/>
            <person name="Ettema T.J."/>
        </authorList>
    </citation>
    <scope>NUCLEOTIDE SEQUENCE</scope>
</reference>
<feature type="domain" description="Ubiquitin-like" evidence="2">
    <location>
        <begin position="36"/>
        <end position="113"/>
    </location>
</feature>
<proteinExistence type="predicted"/>
<accession>A0A0F9KMG4</accession>